<protein>
    <recommendedName>
        <fullName evidence="1">Reverse transcriptase domain-containing protein</fullName>
    </recommendedName>
</protein>
<organism evidence="2 3">
    <name type="scientific">Ranitomeya imitator</name>
    <name type="common">mimic poison frog</name>
    <dbReference type="NCBI Taxonomy" id="111125"/>
    <lineage>
        <taxon>Eukaryota</taxon>
        <taxon>Metazoa</taxon>
        <taxon>Chordata</taxon>
        <taxon>Craniata</taxon>
        <taxon>Vertebrata</taxon>
        <taxon>Euteleostomi</taxon>
        <taxon>Amphibia</taxon>
        <taxon>Batrachia</taxon>
        <taxon>Anura</taxon>
        <taxon>Neobatrachia</taxon>
        <taxon>Hyloidea</taxon>
        <taxon>Dendrobatidae</taxon>
        <taxon>Dendrobatinae</taxon>
        <taxon>Ranitomeya</taxon>
    </lineage>
</organism>
<dbReference type="InterPro" id="IPR000477">
    <property type="entry name" value="RT_dom"/>
</dbReference>
<dbReference type="InterPro" id="IPR043502">
    <property type="entry name" value="DNA/RNA_pol_sf"/>
</dbReference>
<dbReference type="Proteomes" id="UP001176940">
    <property type="component" value="Unassembled WGS sequence"/>
</dbReference>
<name>A0ABN9MN84_9NEOB</name>
<evidence type="ECO:0000259" key="1">
    <source>
        <dbReference type="PROSITE" id="PS50878"/>
    </source>
</evidence>
<feature type="domain" description="Reverse transcriptase" evidence="1">
    <location>
        <begin position="1"/>
        <end position="240"/>
    </location>
</feature>
<evidence type="ECO:0000313" key="2">
    <source>
        <dbReference type="EMBL" id="CAJ0965714.1"/>
    </source>
</evidence>
<gene>
    <name evidence="2" type="ORF">RIMI_LOCUS20559216</name>
</gene>
<dbReference type="PANTHER" id="PTHR21301:SF10">
    <property type="entry name" value="REVERSE TRANSCRIPTASE DOMAIN-CONTAINING PROTEIN"/>
    <property type="match status" value="1"/>
</dbReference>
<dbReference type="InterPro" id="IPR058912">
    <property type="entry name" value="HTH_animal"/>
</dbReference>
<comment type="caution">
    <text evidence="2">The sequence shown here is derived from an EMBL/GenBank/DDBJ whole genome shotgun (WGS) entry which is preliminary data.</text>
</comment>
<dbReference type="PROSITE" id="PS50878">
    <property type="entry name" value="RT_POL"/>
    <property type="match status" value="1"/>
</dbReference>
<dbReference type="EMBL" id="CAUEEQ010069250">
    <property type="protein sequence ID" value="CAJ0965714.1"/>
    <property type="molecule type" value="Genomic_DNA"/>
</dbReference>
<dbReference type="PANTHER" id="PTHR21301">
    <property type="entry name" value="REVERSE TRANSCRIPTASE"/>
    <property type="match status" value="1"/>
</dbReference>
<accession>A0ABN9MN84</accession>
<sequence>MLPKIHKSGNPGKTIISCVGTLPEQVCGWVEGILKPLVKDTRSYIQDTTDLLNKLAAIGPLPEGTILATMDMESLYSNIPHQDGLNAFKVFMENTGTDANSVVKLAKFILTHNCFEFDNKIYLQETGTAMGSKMAPQYANVFMAKLESEFLSSCTIRPLAYYHYIDDNLIIWTESEPQLKTIHEQFNQFHPTINLTLNYSCTEINCLNTIIKLQNNEIETSLYQKPIDRPTYLKWDSFHPKYIKSSIVYNQAIRYNLICSNPMDRNKHLGHLRKTFLNQGYHPRTIQNQITRATRISRNHLLHYKAKEENNWVPLVVIYNANLEALRGAAWKLQPLLQKDYIPYFQTSSIAF</sequence>
<keyword evidence="3" id="KW-1185">Reference proteome</keyword>
<proteinExistence type="predicted"/>
<evidence type="ECO:0000313" key="3">
    <source>
        <dbReference type="Proteomes" id="UP001176940"/>
    </source>
</evidence>
<reference evidence="2" key="1">
    <citation type="submission" date="2023-07" db="EMBL/GenBank/DDBJ databases">
        <authorList>
            <person name="Stuckert A."/>
        </authorList>
    </citation>
    <scope>NUCLEOTIDE SEQUENCE</scope>
</reference>
<dbReference type="Pfam" id="PF00078">
    <property type="entry name" value="RVT_1"/>
    <property type="match status" value="1"/>
</dbReference>
<dbReference type="SUPFAM" id="SSF56672">
    <property type="entry name" value="DNA/RNA polymerases"/>
    <property type="match status" value="1"/>
</dbReference>
<dbReference type="Pfam" id="PF26215">
    <property type="entry name" value="HTH_animal"/>
    <property type="match status" value="1"/>
</dbReference>